<name>A0A8D5FLT3_9BACT</name>
<dbReference type="Pfam" id="PF08448">
    <property type="entry name" value="PAS_4"/>
    <property type="match status" value="1"/>
</dbReference>
<evidence type="ECO:0000256" key="5">
    <source>
        <dbReference type="ARBA" id="ARBA00022777"/>
    </source>
</evidence>
<keyword evidence="11" id="KW-1185">Reference proteome</keyword>
<evidence type="ECO:0000313" key="10">
    <source>
        <dbReference type="EMBL" id="BCL62926.1"/>
    </source>
</evidence>
<dbReference type="Proteomes" id="UP000826725">
    <property type="component" value="Chromosome"/>
</dbReference>
<dbReference type="InterPro" id="IPR013656">
    <property type="entry name" value="PAS_4"/>
</dbReference>
<evidence type="ECO:0000313" key="11">
    <source>
        <dbReference type="Proteomes" id="UP000826725"/>
    </source>
</evidence>
<dbReference type="PANTHER" id="PTHR43065:SF46">
    <property type="entry name" value="C4-DICARBOXYLATE TRANSPORT SENSOR PROTEIN DCTB"/>
    <property type="match status" value="1"/>
</dbReference>
<dbReference type="InterPro" id="IPR003661">
    <property type="entry name" value="HisK_dim/P_dom"/>
</dbReference>
<feature type="transmembrane region" description="Helical" evidence="8">
    <location>
        <begin position="176"/>
        <end position="199"/>
    </location>
</feature>
<dbReference type="KEGG" id="dbk:DGMP_36190"/>
<evidence type="ECO:0000256" key="3">
    <source>
        <dbReference type="ARBA" id="ARBA00022679"/>
    </source>
</evidence>
<dbReference type="NCBIfam" id="TIGR00229">
    <property type="entry name" value="sensory_box"/>
    <property type="match status" value="1"/>
</dbReference>
<keyword evidence="5" id="KW-0418">Kinase</keyword>
<evidence type="ECO:0000256" key="6">
    <source>
        <dbReference type="ARBA" id="ARBA00022840"/>
    </source>
</evidence>
<organism evidence="10 11">
    <name type="scientific">Desulfomarina profundi</name>
    <dbReference type="NCBI Taxonomy" id="2772557"/>
    <lineage>
        <taxon>Bacteria</taxon>
        <taxon>Pseudomonadati</taxon>
        <taxon>Thermodesulfobacteriota</taxon>
        <taxon>Desulfobulbia</taxon>
        <taxon>Desulfobulbales</taxon>
        <taxon>Desulfobulbaceae</taxon>
        <taxon>Desulfomarina</taxon>
    </lineage>
</organism>
<evidence type="ECO:0000259" key="9">
    <source>
        <dbReference type="PROSITE" id="PS50113"/>
    </source>
</evidence>
<dbReference type="InterPro" id="IPR000700">
    <property type="entry name" value="PAS-assoc_C"/>
</dbReference>
<dbReference type="EMBL" id="AP024086">
    <property type="protein sequence ID" value="BCL62926.1"/>
    <property type="molecule type" value="Genomic_DNA"/>
</dbReference>
<evidence type="ECO:0000256" key="7">
    <source>
        <dbReference type="ARBA" id="ARBA00023012"/>
    </source>
</evidence>
<keyword evidence="4" id="KW-0547">Nucleotide-binding</keyword>
<keyword evidence="7" id="KW-0902">Two-component regulatory system</keyword>
<dbReference type="RefSeq" id="WP_228855229.1">
    <property type="nucleotide sequence ID" value="NZ_AP024086.1"/>
</dbReference>
<gene>
    <name evidence="10" type="ORF">DGMP_36190</name>
</gene>
<keyword evidence="6" id="KW-0067">ATP-binding</keyword>
<evidence type="ECO:0000256" key="1">
    <source>
        <dbReference type="ARBA" id="ARBA00000085"/>
    </source>
</evidence>
<feature type="domain" description="PAC" evidence="9">
    <location>
        <begin position="287"/>
        <end position="339"/>
    </location>
</feature>
<dbReference type="PANTHER" id="PTHR43065">
    <property type="entry name" value="SENSOR HISTIDINE KINASE"/>
    <property type="match status" value="1"/>
</dbReference>
<dbReference type="CDD" id="cd00082">
    <property type="entry name" value="HisKA"/>
    <property type="match status" value="1"/>
</dbReference>
<dbReference type="EC" id="2.7.13.3" evidence="2"/>
<evidence type="ECO:0000256" key="2">
    <source>
        <dbReference type="ARBA" id="ARBA00012438"/>
    </source>
</evidence>
<dbReference type="InterPro" id="IPR000014">
    <property type="entry name" value="PAS"/>
</dbReference>
<proteinExistence type="predicted"/>
<dbReference type="AlphaFoldDB" id="A0A8D5FLT3"/>
<keyword evidence="8" id="KW-0472">Membrane</keyword>
<keyword evidence="3" id="KW-0808">Transferase</keyword>
<dbReference type="PROSITE" id="PS50113">
    <property type="entry name" value="PAC"/>
    <property type="match status" value="1"/>
</dbReference>
<keyword evidence="8" id="KW-0812">Transmembrane</keyword>
<protein>
    <recommendedName>
        <fullName evidence="2">histidine kinase</fullName>
        <ecNumber evidence="2">2.7.13.3</ecNumber>
    </recommendedName>
</protein>
<evidence type="ECO:0000256" key="8">
    <source>
        <dbReference type="SAM" id="Phobius"/>
    </source>
</evidence>
<dbReference type="GO" id="GO:0000155">
    <property type="term" value="F:phosphorelay sensor kinase activity"/>
    <property type="evidence" value="ECO:0007669"/>
    <property type="project" value="InterPro"/>
</dbReference>
<comment type="catalytic activity">
    <reaction evidence="1">
        <text>ATP + protein L-histidine = ADP + protein N-phospho-L-histidine.</text>
        <dbReference type="EC" id="2.7.13.3"/>
    </reaction>
</comment>
<accession>A0A8D5FLT3</accession>
<sequence length="379" mass="43827">MVVIGDESATGRGIRRQMEKILSTYSFPFQVEFWVKLTLEETQKRVENLGDDTFLFFFPWYQTIKGKFYTAEEVMEAIYSHSPVPIYTTWEFLLGHGAVGGRMLSGRQHGRTAAEMALRILNGEKPQNIPVQTEATGRYEFDYRVMQRLNIRHDLLPEDSLIINSPKAFYELPKELFWTIMTSLLLLLIVLVFLVTAMIGRRRVERKITEQLSFQETLMDTIPLLVSWKNRERKYLGANRTFIDFFNIETPDDVVSRKTEDVVFDREYVRWSVNADDDVARGKTIIRKRRKKLQNRDGSTGWLEVNKVPLRDRNGRIVGILTTAENVTKEQNLEKQLLQSQKMEALGTLAGGIAHDFNNILTSIINSTELALGILIRRV</sequence>
<keyword evidence="8" id="KW-1133">Transmembrane helix</keyword>
<evidence type="ECO:0000256" key="4">
    <source>
        <dbReference type="ARBA" id="ARBA00022741"/>
    </source>
</evidence>
<reference evidence="10" key="1">
    <citation type="submission" date="2020-09" db="EMBL/GenBank/DDBJ databases">
        <title>Desulfogranum mesoprofundum gen. nov., sp. nov., a novel mesophilic, sulfate-reducing chemolithoautotroph isolated from a deep-sea hydrothermal vent chimney in the Suiyo Seamount.</title>
        <authorList>
            <person name="Hashimoto Y."/>
            <person name="Nakagawa S."/>
        </authorList>
    </citation>
    <scope>NUCLEOTIDE SEQUENCE</scope>
    <source>
        <strain evidence="10">KT2</strain>
    </source>
</reference>
<dbReference type="GO" id="GO:0005524">
    <property type="term" value="F:ATP binding"/>
    <property type="evidence" value="ECO:0007669"/>
    <property type="project" value="UniProtKB-KW"/>
</dbReference>